<proteinExistence type="predicted"/>
<organism evidence="1 2">
    <name type="scientific">Tilletia indica</name>
    <dbReference type="NCBI Taxonomy" id="43049"/>
    <lineage>
        <taxon>Eukaryota</taxon>
        <taxon>Fungi</taxon>
        <taxon>Dikarya</taxon>
        <taxon>Basidiomycota</taxon>
        <taxon>Ustilaginomycotina</taxon>
        <taxon>Exobasidiomycetes</taxon>
        <taxon>Tilletiales</taxon>
        <taxon>Tilletiaceae</taxon>
        <taxon>Tilletia</taxon>
    </lineage>
</organism>
<dbReference type="Proteomes" id="UP000077521">
    <property type="component" value="Unassembled WGS sequence"/>
</dbReference>
<name>A0A8T8SHQ7_9BASI</name>
<reference evidence="1" key="2">
    <citation type="journal article" date="2019" name="IMA Fungus">
        <title>Genome sequencing and comparison of five Tilletia species to identify candidate genes for the detection of regulated species infecting wheat.</title>
        <authorList>
            <person name="Nguyen H.D.T."/>
            <person name="Sultana T."/>
            <person name="Kesanakurti P."/>
            <person name="Hambleton S."/>
        </authorList>
    </citation>
    <scope>NUCLEOTIDE SEQUENCE</scope>
    <source>
        <strain evidence="1">DAOMC 236416</strain>
    </source>
</reference>
<sequence>MRMMSLRSSAALVRASGFDPQAPPLHLARACPCLLRSRAPRSSSSSTATSLLLRLGSPHSRLVSSALAHHEVPPRPPRPLCCCGSDPRTAVSFPVPVPRAAPPG</sequence>
<dbReference type="EMBL" id="LWDF02001029">
    <property type="protein sequence ID" value="KAE8240637.1"/>
    <property type="molecule type" value="Genomic_DNA"/>
</dbReference>
<reference evidence="1" key="1">
    <citation type="submission" date="2016-04" db="EMBL/GenBank/DDBJ databases">
        <authorList>
            <person name="Nguyen H.D."/>
            <person name="Samba Siva P."/>
            <person name="Cullis J."/>
            <person name="Levesque C.A."/>
            <person name="Hambleton S."/>
        </authorList>
    </citation>
    <scope>NUCLEOTIDE SEQUENCE</scope>
    <source>
        <strain evidence="1">DAOMC 236416</strain>
    </source>
</reference>
<evidence type="ECO:0000313" key="1">
    <source>
        <dbReference type="EMBL" id="KAE8240637.1"/>
    </source>
</evidence>
<gene>
    <name evidence="1" type="ORF">A4X13_0g7680</name>
</gene>
<evidence type="ECO:0000313" key="2">
    <source>
        <dbReference type="Proteomes" id="UP000077521"/>
    </source>
</evidence>
<keyword evidence="2" id="KW-1185">Reference proteome</keyword>
<accession>A0A8T8SHQ7</accession>
<comment type="caution">
    <text evidence="1">The sequence shown here is derived from an EMBL/GenBank/DDBJ whole genome shotgun (WGS) entry which is preliminary data.</text>
</comment>
<dbReference type="AlphaFoldDB" id="A0A8T8SHQ7"/>
<protein>
    <submittedName>
        <fullName evidence="1">Uncharacterized protein</fullName>
    </submittedName>
</protein>